<dbReference type="PANTHER" id="PTHR10366">
    <property type="entry name" value="NAD DEPENDENT EPIMERASE/DEHYDRATASE"/>
    <property type="match status" value="1"/>
</dbReference>
<evidence type="ECO:0000259" key="3">
    <source>
        <dbReference type="Pfam" id="PF01370"/>
    </source>
</evidence>
<accession>A0AA39CNK1</accession>
<dbReference type="GO" id="GO:0043892">
    <property type="term" value="F:methylglyoxal reductase (NADPH) activity"/>
    <property type="evidence" value="ECO:0007669"/>
    <property type="project" value="UniProtKB-EC"/>
</dbReference>
<dbReference type="SUPFAM" id="SSF51735">
    <property type="entry name" value="NAD(P)-binding Rossmann-fold domains"/>
    <property type="match status" value="1"/>
</dbReference>
<comment type="similarity">
    <text evidence="2">Belongs to the NAD(P)-dependent epimerase/dehydratase family. Dihydroflavonol-4-reductase subfamily.</text>
</comment>
<organism evidence="4 5">
    <name type="scientific">Cladophialophora chaetospira</name>
    <dbReference type="NCBI Taxonomy" id="386627"/>
    <lineage>
        <taxon>Eukaryota</taxon>
        <taxon>Fungi</taxon>
        <taxon>Dikarya</taxon>
        <taxon>Ascomycota</taxon>
        <taxon>Pezizomycotina</taxon>
        <taxon>Eurotiomycetes</taxon>
        <taxon>Chaetothyriomycetidae</taxon>
        <taxon>Chaetothyriales</taxon>
        <taxon>Herpotrichiellaceae</taxon>
        <taxon>Cladophialophora</taxon>
    </lineage>
</organism>
<protein>
    <submittedName>
        <fullName evidence="4">Methylglyoxal reductase (NADPH-dependent) gre2</fullName>
        <ecNumber evidence="4">1.1.1.283</ecNumber>
    </submittedName>
</protein>
<dbReference type="InterPro" id="IPR050425">
    <property type="entry name" value="NAD(P)_dehydrat-like"/>
</dbReference>
<dbReference type="EMBL" id="JAPDRK010000003">
    <property type="protein sequence ID" value="KAJ9614303.1"/>
    <property type="molecule type" value="Genomic_DNA"/>
</dbReference>
<dbReference type="Proteomes" id="UP001172673">
    <property type="component" value="Unassembled WGS sequence"/>
</dbReference>
<gene>
    <name evidence="4" type="primary">GRE2_1</name>
    <name evidence="4" type="ORF">H2200_002439</name>
</gene>
<dbReference type="FunFam" id="3.40.50.720:FF:000191">
    <property type="entry name" value="Methylglyoxal reductase (NADPH-dependent)"/>
    <property type="match status" value="1"/>
</dbReference>
<feature type="domain" description="NAD-dependent epimerase/dehydratase" evidence="3">
    <location>
        <begin position="3"/>
        <end position="257"/>
    </location>
</feature>
<evidence type="ECO:0000256" key="2">
    <source>
        <dbReference type="ARBA" id="ARBA00023445"/>
    </source>
</evidence>
<keyword evidence="1 4" id="KW-0560">Oxidoreductase</keyword>
<evidence type="ECO:0000256" key="1">
    <source>
        <dbReference type="ARBA" id="ARBA00023002"/>
    </source>
</evidence>
<dbReference type="InterPro" id="IPR036291">
    <property type="entry name" value="NAD(P)-bd_dom_sf"/>
</dbReference>
<name>A0AA39CNK1_9EURO</name>
<dbReference type="CDD" id="cd05227">
    <property type="entry name" value="AR_SDR_e"/>
    <property type="match status" value="1"/>
</dbReference>
<dbReference type="Pfam" id="PF01370">
    <property type="entry name" value="Epimerase"/>
    <property type="match status" value="1"/>
</dbReference>
<dbReference type="InterPro" id="IPR001509">
    <property type="entry name" value="Epimerase_deHydtase"/>
</dbReference>
<proteinExistence type="inferred from homology"/>
<reference evidence="4" key="1">
    <citation type="submission" date="2022-10" db="EMBL/GenBank/DDBJ databases">
        <title>Culturing micro-colonial fungi from biological soil crusts in the Mojave desert and describing Neophaeococcomyces mojavensis, and introducing the new genera and species Taxawa tesnikishii.</title>
        <authorList>
            <person name="Kurbessoian T."/>
            <person name="Stajich J.E."/>
        </authorList>
    </citation>
    <scope>NUCLEOTIDE SEQUENCE</scope>
    <source>
        <strain evidence="4">TK_41</strain>
    </source>
</reference>
<comment type="caution">
    <text evidence="4">The sequence shown here is derived from an EMBL/GenBank/DDBJ whole genome shotgun (WGS) entry which is preliminary data.</text>
</comment>
<dbReference type="AlphaFoldDB" id="A0AA39CNK1"/>
<dbReference type="EC" id="1.1.1.283" evidence="4"/>
<dbReference type="PANTHER" id="PTHR10366:SF564">
    <property type="entry name" value="STEROL-4-ALPHA-CARBOXYLATE 3-DEHYDROGENASE, DECARBOXYLATING"/>
    <property type="match status" value="1"/>
</dbReference>
<sequence>MKVLLTGGSGFIASHCIDVFLQRGHSVVFTVRSAAKGQTALRNYSESSQSKLSYVIVEDIAEPTAFDEAVKSDPPFDVVVHTASPFRLNISDPKELLSPAIIGTTGILKAIKKSAPSVRRVIVTSSFVAMLSPTKHPRRYDGATWNPISPEEAAQNPGNAYRASKTFAERAAWDFMEHEHPNFDLVTINPPVVFGPVAACLNSLNDINTSNARIRNMLRGDFKNGLPGSLGVYLWADVRDVALAHVKAAEVQQAGDKRFLLAANEYMSNADVAGIIVENFPELADKLPAKLESDLPADVYAFDNSESKEILEIEYRTLKDSVVDTVKSLIRAGA</sequence>
<dbReference type="Gene3D" id="3.40.50.720">
    <property type="entry name" value="NAD(P)-binding Rossmann-like Domain"/>
    <property type="match status" value="1"/>
</dbReference>
<evidence type="ECO:0000313" key="5">
    <source>
        <dbReference type="Proteomes" id="UP001172673"/>
    </source>
</evidence>
<evidence type="ECO:0000313" key="4">
    <source>
        <dbReference type="EMBL" id="KAJ9614303.1"/>
    </source>
</evidence>
<keyword evidence="5" id="KW-1185">Reference proteome</keyword>